<reference evidence="10" key="1">
    <citation type="submission" date="2021-06" db="EMBL/GenBank/DDBJ databases">
        <title>Comparative genomics, transcriptomics and evolutionary studies reveal genomic signatures of adaptation to plant cell wall in hemibiotrophic fungi.</title>
        <authorList>
            <consortium name="DOE Joint Genome Institute"/>
            <person name="Baroncelli R."/>
            <person name="Diaz J.F."/>
            <person name="Benocci T."/>
            <person name="Peng M."/>
            <person name="Battaglia E."/>
            <person name="Haridas S."/>
            <person name="Andreopoulos W."/>
            <person name="Labutti K."/>
            <person name="Pangilinan J."/>
            <person name="Floch G.L."/>
            <person name="Makela M.R."/>
            <person name="Henrissat B."/>
            <person name="Grigoriev I.V."/>
            <person name="Crouch J.A."/>
            <person name="De Vries R.P."/>
            <person name="Sukno S.A."/>
            <person name="Thon M.R."/>
        </authorList>
    </citation>
    <scope>NUCLEOTIDE SEQUENCE</scope>
    <source>
        <strain evidence="10">CBS 193.32</strain>
    </source>
</reference>
<evidence type="ECO:0000256" key="2">
    <source>
        <dbReference type="ARBA" id="ARBA00022448"/>
    </source>
</evidence>
<feature type="transmembrane region" description="Helical" evidence="8">
    <location>
        <begin position="309"/>
        <end position="330"/>
    </location>
</feature>
<feature type="compositionally biased region" description="Polar residues" evidence="7">
    <location>
        <begin position="525"/>
        <end position="543"/>
    </location>
</feature>
<dbReference type="SMART" id="SM00906">
    <property type="entry name" value="Fungal_trans"/>
    <property type="match status" value="1"/>
</dbReference>
<dbReference type="InterPro" id="IPR007219">
    <property type="entry name" value="XnlR_reg_dom"/>
</dbReference>
<dbReference type="GO" id="GO:0016020">
    <property type="term" value="C:membrane"/>
    <property type="evidence" value="ECO:0007669"/>
    <property type="project" value="UniProtKB-SubCell"/>
</dbReference>
<keyword evidence="3 8" id="KW-0812">Transmembrane</keyword>
<organism evidence="10 11">
    <name type="scientific">Colletotrichum godetiae</name>
    <dbReference type="NCBI Taxonomy" id="1209918"/>
    <lineage>
        <taxon>Eukaryota</taxon>
        <taxon>Fungi</taxon>
        <taxon>Dikarya</taxon>
        <taxon>Ascomycota</taxon>
        <taxon>Pezizomycotina</taxon>
        <taxon>Sordariomycetes</taxon>
        <taxon>Hypocreomycetidae</taxon>
        <taxon>Glomerellales</taxon>
        <taxon>Glomerellaceae</taxon>
        <taxon>Colletotrichum</taxon>
        <taxon>Colletotrichum acutatum species complex</taxon>
    </lineage>
</organism>
<dbReference type="GO" id="GO:0003677">
    <property type="term" value="F:DNA binding"/>
    <property type="evidence" value="ECO:0007669"/>
    <property type="project" value="InterPro"/>
</dbReference>
<feature type="region of interest" description="Disordered" evidence="7">
    <location>
        <begin position="495"/>
        <end position="587"/>
    </location>
</feature>
<evidence type="ECO:0000256" key="3">
    <source>
        <dbReference type="ARBA" id="ARBA00022692"/>
    </source>
</evidence>
<feature type="domain" description="Major facilitator superfamily (MFS) profile" evidence="9">
    <location>
        <begin position="44"/>
        <end position="452"/>
    </location>
</feature>
<evidence type="ECO:0000256" key="1">
    <source>
        <dbReference type="ARBA" id="ARBA00004141"/>
    </source>
</evidence>
<feature type="transmembrane region" description="Helical" evidence="8">
    <location>
        <begin position="430"/>
        <end position="450"/>
    </location>
</feature>
<dbReference type="GO" id="GO:0022857">
    <property type="term" value="F:transmembrane transporter activity"/>
    <property type="evidence" value="ECO:0007669"/>
    <property type="project" value="InterPro"/>
</dbReference>
<dbReference type="PANTHER" id="PTHR43791:SF35">
    <property type="entry name" value="MAJOR FACILITATOR SUPERFAMILY (MFS) PROFILE DOMAIN-CONTAINING PROTEIN"/>
    <property type="match status" value="1"/>
</dbReference>
<dbReference type="GO" id="GO:0008270">
    <property type="term" value="F:zinc ion binding"/>
    <property type="evidence" value="ECO:0007669"/>
    <property type="project" value="InterPro"/>
</dbReference>
<dbReference type="InterPro" id="IPR020846">
    <property type="entry name" value="MFS_dom"/>
</dbReference>
<dbReference type="Pfam" id="PF04082">
    <property type="entry name" value="Fungal_trans"/>
    <property type="match status" value="1"/>
</dbReference>
<feature type="transmembrane region" description="Helical" evidence="8">
    <location>
        <begin position="82"/>
        <end position="100"/>
    </location>
</feature>
<keyword evidence="11" id="KW-1185">Reference proteome</keyword>
<feature type="transmembrane region" description="Helical" evidence="8">
    <location>
        <begin position="112"/>
        <end position="131"/>
    </location>
</feature>
<dbReference type="RefSeq" id="XP_060431263.1">
    <property type="nucleotide sequence ID" value="XM_060568929.1"/>
</dbReference>
<dbReference type="Proteomes" id="UP001224890">
    <property type="component" value="Unassembled WGS sequence"/>
</dbReference>
<evidence type="ECO:0000256" key="6">
    <source>
        <dbReference type="ARBA" id="ARBA00023242"/>
    </source>
</evidence>
<evidence type="ECO:0000256" key="7">
    <source>
        <dbReference type="SAM" id="MobiDB-lite"/>
    </source>
</evidence>
<accession>A0AAJ0EZI9</accession>
<dbReference type="PROSITE" id="PS50850">
    <property type="entry name" value="MFS"/>
    <property type="match status" value="1"/>
</dbReference>
<feature type="transmembrane region" description="Helical" evidence="8">
    <location>
        <begin position="137"/>
        <end position="161"/>
    </location>
</feature>
<feature type="transmembrane region" description="Helical" evidence="8">
    <location>
        <begin position="397"/>
        <end position="418"/>
    </location>
</feature>
<protein>
    <submittedName>
        <fullName evidence="10">Major facilitator superfamily domain-containing protein</fullName>
    </submittedName>
</protein>
<feature type="transmembrane region" description="Helical" evidence="8">
    <location>
        <begin position="337"/>
        <end position="357"/>
    </location>
</feature>
<feature type="transmembrane region" description="Helical" evidence="8">
    <location>
        <begin position="363"/>
        <end position="385"/>
    </location>
</feature>
<gene>
    <name evidence="10" type="ORF">BDP55DRAFT_549432</name>
</gene>
<dbReference type="SUPFAM" id="SSF103473">
    <property type="entry name" value="MFS general substrate transporter"/>
    <property type="match status" value="1"/>
</dbReference>
<evidence type="ECO:0000256" key="8">
    <source>
        <dbReference type="SAM" id="Phobius"/>
    </source>
</evidence>
<feature type="compositionally biased region" description="Basic residues" evidence="7">
    <location>
        <begin position="552"/>
        <end position="564"/>
    </location>
</feature>
<feature type="compositionally biased region" description="Basic and acidic residues" evidence="7">
    <location>
        <begin position="656"/>
        <end position="667"/>
    </location>
</feature>
<comment type="subcellular location">
    <subcellularLocation>
        <location evidence="1">Membrane</location>
        <topology evidence="1">Multi-pass membrane protein</topology>
    </subcellularLocation>
</comment>
<keyword evidence="4 8" id="KW-1133">Transmembrane helix</keyword>
<keyword evidence="2" id="KW-0813">Transport</keyword>
<name>A0AAJ0EZI9_9PEZI</name>
<keyword evidence="6" id="KW-0539">Nucleus</keyword>
<evidence type="ECO:0000256" key="4">
    <source>
        <dbReference type="ARBA" id="ARBA00022989"/>
    </source>
</evidence>
<dbReference type="GeneID" id="85453455"/>
<dbReference type="CDD" id="cd12148">
    <property type="entry name" value="fungal_TF_MHR"/>
    <property type="match status" value="1"/>
</dbReference>
<feature type="transmembrane region" description="Helical" evidence="8">
    <location>
        <begin position="272"/>
        <end position="297"/>
    </location>
</feature>
<feature type="transmembrane region" description="Helical" evidence="8">
    <location>
        <begin position="173"/>
        <end position="192"/>
    </location>
</feature>
<dbReference type="Gene3D" id="1.20.1250.20">
    <property type="entry name" value="MFS general substrate transporter like domains"/>
    <property type="match status" value="2"/>
</dbReference>
<dbReference type="Pfam" id="PF07690">
    <property type="entry name" value="MFS_1"/>
    <property type="match status" value="1"/>
</dbReference>
<sequence>MKPSATVDTVHNDEALKVLEGYTGDFEWTEKEEKKLRRKIDWRLMPVLCMTYGLQYYDKAMLSQAALFGLRTDLNLTVGDRYSMSAAIFYLGFIVGAYPTMILAQRFPIERVASVIVTLWGLTLLLTTVCTNYRSLYAQRFCLGLLESGISPMFMLIVGSWYKKNEQAMRMGIWYSCTGYVSIFSPLINYGFGKLNGGVSSWRYMFYFAGSLTIVWGLLLYFVLPPDPIRAKGFNERERYILVARLRSNNSGVRNTHYKMEQVGELGLDIKFWLVFAIAFLCMIANGPISTFVPIIINGFGFSTLNSLLLTMPAGAYGGTVQLLMPYLAYKFKNCRTWIVFGAQMGTTLAALLLWLLPRSAKGALLFAAYILPSVGGGYAVLMGLQIANTSGYTKRSIASSGLYIGYCLGNFVGPLVFRKEDAPNYAPGFIVVVITSLAAGVLSLVYRFVCIWYNNKRDKAGIMEGFDHAYEDDLTDMKVQSKILHCDRLPRSPHFSAAGPSSSTPSPPPRALGPGSDADFPHLTATSSGPTSEGYQSCTNCDASEKECHLRPSKRTKRRRLVRPGHSSRVPTPPATSASGDEATASQTDAVADAIHVLSTGFNEFVPPPPPSRSRNSVSEQPRHASSPYSAAPIMRSQEVHLALSPSQRSQSSDARTEGVAESHTGDIDTGFLQVYAPENQSDAEKQALKACLDHKYSRSNPHEQDLQESFAETYFEYCYAWCPVLDSDTLASDIARSPLLANALATAASNVQPPLVPYEGPAEYYKRARTIFYEDEEADGLTTLMAISLFYWWAPRPPSTVHRHSSWWWTSVLIRHAQQMNLHREPTASQVVSGNLNLGLRRRIWWTAFARERLTALCQSKPAIIDLDDCNIQEPTLSDFPSDVRSQRRGEIFIYWVRLCVIIGKIAKTLSRSTLPTAEISPDHHRQELVDWVNSLPPHLQLPIGSARTQNFDKDVHQLHLPYLTTIIVLHLKRSANTLPEALPPAILAASCIARILRDILSRGNTRFLMAITCWYTGTAFIPLLQACQIPHLARDANDCLDILVRAADQLQIMWGSANVIRQGFSRLRGTELGAVRAARPEAETTEPIHDGIGVSVPGSSNAEAVPMGREGLDDFDWTALFPFATQHTGGIADSLLTGWAHGTATRGFPSPDNALFHETLVNQFEDLFEPFVDYRLDFMVPG</sequence>
<dbReference type="InterPro" id="IPR011701">
    <property type="entry name" value="MFS"/>
</dbReference>
<feature type="compositionally biased region" description="Polar residues" evidence="7">
    <location>
        <begin position="576"/>
        <end position="587"/>
    </location>
</feature>
<evidence type="ECO:0000259" key="9">
    <source>
        <dbReference type="PROSITE" id="PS50850"/>
    </source>
</evidence>
<evidence type="ECO:0000313" key="11">
    <source>
        <dbReference type="Proteomes" id="UP001224890"/>
    </source>
</evidence>
<proteinExistence type="predicted"/>
<dbReference type="InterPro" id="IPR036259">
    <property type="entry name" value="MFS_trans_sf"/>
</dbReference>
<evidence type="ECO:0000256" key="5">
    <source>
        <dbReference type="ARBA" id="ARBA00023136"/>
    </source>
</evidence>
<comment type="caution">
    <text evidence="10">The sequence shown here is derived from an EMBL/GenBank/DDBJ whole genome shotgun (WGS) entry which is preliminary data.</text>
</comment>
<keyword evidence="5 8" id="KW-0472">Membrane</keyword>
<dbReference type="AlphaFoldDB" id="A0AAJ0EZI9"/>
<feature type="region of interest" description="Disordered" evidence="7">
    <location>
        <begin position="602"/>
        <end position="667"/>
    </location>
</feature>
<dbReference type="GO" id="GO:0006351">
    <property type="term" value="P:DNA-templated transcription"/>
    <property type="evidence" value="ECO:0007669"/>
    <property type="project" value="InterPro"/>
</dbReference>
<feature type="compositionally biased region" description="Polar residues" evidence="7">
    <location>
        <begin position="646"/>
        <end position="655"/>
    </location>
</feature>
<dbReference type="EMBL" id="JAHMHR010000015">
    <property type="protein sequence ID" value="KAK1687568.1"/>
    <property type="molecule type" value="Genomic_DNA"/>
</dbReference>
<dbReference type="PANTHER" id="PTHR43791">
    <property type="entry name" value="PERMEASE-RELATED"/>
    <property type="match status" value="1"/>
</dbReference>
<feature type="transmembrane region" description="Helical" evidence="8">
    <location>
        <begin position="204"/>
        <end position="224"/>
    </location>
</feature>
<evidence type="ECO:0000313" key="10">
    <source>
        <dbReference type="EMBL" id="KAK1687568.1"/>
    </source>
</evidence>